<keyword evidence="1" id="KW-0479">Metal-binding</keyword>
<feature type="compositionally biased region" description="Low complexity" evidence="2">
    <location>
        <begin position="95"/>
        <end position="113"/>
    </location>
</feature>
<comment type="caution">
    <text evidence="4">The sequence shown here is derived from an EMBL/GenBank/DDBJ whole genome shotgun (WGS) entry which is preliminary data.</text>
</comment>
<dbReference type="GO" id="GO:0008270">
    <property type="term" value="F:zinc ion binding"/>
    <property type="evidence" value="ECO:0007669"/>
    <property type="project" value="UniProtKB-KW"/>
</dbReference>
<feature type="region of interest" description="Disordered" evidence="2">
    <location>
        <begin position="283"/>
        <end position="303"/>
    </location>
</feature>
<evidence type="ECO:0000259" key="3">
    <source>
        <dbReference type="PROSITE" id="PS50157"/>
    </source>
</evidence>
<feature type="compositionally biased region" description="Polar residues" evidence="2">
    <location>
        <begin position="331"/>
        <end position="344"/>
    </location>
</feature>
<feature type="compositionally biased region" description="Basic residues" evidence="2">
    <location>
        <begin position="71"/>
        <end position="85"/>
    </location>
</feature>
<feature type="compositionally biased region" description="Polar residues" evidence="2">
    <location>
        <begin position="114"/>
        <end position="141"/>
    </location>
</feature>
<evidence type="ECO:0000313" key="4">
    <source>
        <dbReference type="EMBL" id="KAG7095327.1"/>
    </source>
</evidence>
<feature type="region of interest" description="Disordered" evidence="2">
    <location>
        <begin position="26"/>
        <end position="141"/>
    </location>
</feature>
<sequence>MEPGVESSAAFSLLSLSIAAPIPVPSVNSQPELPDSLLFGNGGSFGGSDSNNAAPHSASNAGGSVGNTSALKHHRRLSSTGKTRRRLSDARDAASRPSPASLSLSGLSLNSPPQTQVPLSTSFTTAVGSSSPVNISGDQGQTAYDGLSLSVGSPSGSVPGALVNGTPPSADGFKTGAAGSLPAPTLAKPVPIVKNGKKRGMDHKCESCNKVYRHPSCLIKHRWEHTPHWRESSKYVLSKHQQVQLLEAAAILSHFSPDSATGTSLPEDRSLWPSFLSGGTLPLPEGSSSVPNNTIASSTRATSTGPRLHNYAIVAADAVKVRPGLVVANGNATSAESPSVTGSTPIPVPNGTEVYGYGYGYGRTGGSSASTPGSRGKSWGDRSSSPRRKVSGSVPRSTGVGGTSLSLPRSSLRSGSSSSASGSGGRSGSSELDDEDEAEDEEDDNDVDVDIVDVEGDVSGRMRYPYEYDTGVKVGMKPMKEEEEDWEMEMDMD</sequence>
<dbReference type="Proteomes" id="UP001049176">
    <property type="component" value="Chromosome 3"/>
</dbReference>
<feature type="domain" description="C2H2-type" evidence="3">
    <location>
        <begin position="203"/>
        <end position="226"/>
    </location>
</feature>
<keyword evidence="1" id="KW-0863">Zinc-finger</keyword>
<dbReference type="EMBL" id="CM032183">
    <property type="protein sequence ID" value="KAG7095327.1"/>
    <property type="molecule type" value="Genomic_DNA"/>
</dbReference>
<evidence type="ECO:0000256" key="1">
    <source>
        <dbReference type="PROSITE-ProRule" id="PRU00042"/>
    </source>
</evidence>
<name>A0A9P7UUX4_9AGAR</name>
<dbReference type="OrthoDB" id="2152896at2759"/>
<dbReference type="KEGG" id="more:E1B28_006092"/>
<dbReference type="AlphaFoldDB" id="A0A9P7UUX4"/>
<feature type="compositionally biased region" description="Low complexity" evidence="2">
    <location>
        <begin position="47"/>
        <end position="61"/>
    </location>
</feature>
<dbReference type="RefSeq" id="XP_043011797.1">
    <property type="nucleotide sequence ID" value="XM_043150707.1"/>
</dbReference>
<reference evidence="4" key="1">
    <citation type="journal article" date="2021" name="Genome Biol. Evol.">
        <title>The assembled and annotated genome of the fairy-ring fungus Marasmius oreades.</title>
        <authorList>
            <person name="Hiltunen M."/>
            <person name="Ament-Velasquez S.L."/>
            <person name="Johannesson H."/>
        </authorList>
    </citation>
    <scope>NUCLEOTIDE SEQUENCE</scope>
    <source>
        <strain evidence="4">03SP1</strain>
    </source>
</reference>
<gene>
    <name evidence="4" type="ORF">E1B28_006092</name>
</gene>
<evidence type="ECO:0000313" key="5">
    <source>
        <dbReference type="Proteomes" id="UP001049176"/>
    </source>
</evidence>
<dbReference type="InterPro" id="IPR013087">
    <property type="entry name" value="Znf_C2H2_type"/>
</dbReference>
<feature type="region of interest" description="Disordered" evidence="2">
    <location>
        <begin position="365"/>
        <end position="456"/>
    </location>
</feature>
<dbReference type="PROSITE" id="PS00028">
    <property type="entry name" value="ZINC_FINGER_C2H2_1"/>
    <property type="match status" value="1"/>
</dbReference>
<protein>
    <recommendedName>
        <fullName evidence="3">C2H2-type domain-containing protein</fullName>
    </recommendedName>
</protein>
<organism evidence="4 5">
    <name type="scientific">Marasmius oreades</name>
    <name type="common">fairy-ring Marasmius</name>
    <dbReference type="NCBI Taxonomy" id="181124"/>
    <lineage>
        <taxon>Eukaryota</taxon>
        <taxon>Fungi</taxon>
        <taxon>Dikarya</taxon>
        <taxon>Basidiomycota</taxon>
        <taxon>Agaricomycotina</taxon>
        <taxon>Agaricomycetes</taxon>
        <taxon>Agaricomycetidae</taxon>
        <taxon>Agaricales</taxon>
        <taxon>Marasmiineae</taxon>
        <taxon>Marasmiaceae</taxon>
        <taxon>Marasmius</taxon>
    </lineage>
</organism>
<feature type="compositionally biased region" description="Acidic residues" evidence="2">
    <location>
        <begin position="431"/>
        <end position="456"/>
    </location>
</feature>
<feature type="compositionally biased region" description="Low complexity" evidence="2">
    <location>
        <begin position="410"/>
        <end position="421"/>
    </location>
</feature>
<dbReference type="GeneID" id="66075168"/>
<feature type="compositionally biased region" description="Polar residues" evidence="2">
    <location>
        <begin position="286"/>
        <end position="303"/>
    </location>
</feature>
<keyword evidence="1" id="KW-0862">Zinc</keyword>
<dbReference type="PROSITE" id="PS50157">
    <property type="entry name" value="ZINC_FINGER_C2H2_2"/>
    <property type="match status" value="1"/>
</dbReference>
<evidence type="ECO:0000256" key="2">
    <source>
        <dbReference type="SAM" id="MobiDB-lite"/>
    </source>
</evidence>
<keyword evidence="5" id="KW-1185">Reference proteome</keyword>
<feature type="region of interest" description="Disordered" evidence="2">
    <location>
        <begin position="331"/>
        <end position="350"/>
    </location>
</feature>
<accession>A0A9P7UUX4</accession>
<proteinExistence type="predicted"/>